<name>A0AAD7H523_9AGAR</name>
<dbReference type="Proteomes" id="UP001215598">
    <property type="component" value="Unassembled WGS sequence"/>
</dbReference>
<accession>A0AAD7H523</accession>
<reference evidence="2" key="1">
    <citation type="submission" date="2023-03" db="EMBL/GenBank/DDBJ databases">
        <title>Massive genome expansion in bonnet fungi (Mycena s.s.) driven by repeated elements and novel gene families across ecological guilds.</title>
        <authorList>
            <consortium name="Lawrence Berkeley National Laboratory"/>
            <person name="Harder C.B."/>
            <person name="Miyauchi S."/>
            <person name="Viragh M."/>
            <person name="Kuo A."/>
            <person name="Thoen E."/>
            <person name="Andreopoulos B."/>
            <person name="Lu D."/>
            <person name="Skrede I."/>
            <person name="Drula E."/>
            <person name="Henrissat B."/>
            <person name="Morin E."/>
            <person name="Kohler A."/>
            <person name="Barry K."/>
            <person name="LaButti K."/>
            <person name="Morin E."/>
            <person name="Salamov A."/>
            <person name="Lipzen A."/>
            <person name="Mereny Z."/>
            <person name="Hegedus B."/>
            <person name="Baldrian P."/>
            <person name="Stursova M."/>
            <person name="Weitz H."/>
            <person name="Taylor A."/>
            <person name="Grigoriev I.V."/>
            <person name="Nagy L.G."/>
            <person name="Martin F."/>
            <person name="Kauserud H."/>
        </authorList>
    </citation>
    <scope>NUCLEOTIDE SEQUENCE</scope>
    <source>
        <strain evidence="2">CBHHK182m</strain>
    </source>
</reference>
<gene>
    <name evidence="2" type="ORF">B0H16DRAFT_1744964</name>
</gene>
<keyword evidence="3" id="KW-1185">Reference proteome</keyword>
<comment type="caution">
    <text evidence="2">The sequence shown here is derived from an EMBL/GenBank/DDBJ whole genome shotgun (WGS) entry which is preliminary data.</text>
</comment>
<evidence type="ECO:0000313" key="2">
    <source>
        <dbReference type="EMBL" id="KAJ7711677.1"/>
    </source>
</evidence>
<dbReference type="EMBL" id="JARKIB010000389">
    <property type="protein sequence ID" value="KAJ7711677.1"/>
    <property type="molecule type" value="Genomic_DNA"/>
</dbReference>
<protein>
    <submittedName>
        <fullName evidence="2">Uncharacterized protein</fullName>
    </submittedName>
</protein>
<evidence type="ECO:0000313" key="3">
    <source>
        <dbReference type="Proteomes" id="UP001215598"/>
    </source>
</evidence>
<evidence type="ECO:0000256" key="1">
    <source>
        <dbReference type="SAM" id="MobiDB-lite"/>
    </source>
</evidence>
<dbReference type="AlphaFoldDB" id="A0AAD7H523"/>
<feature type="region of interest" description="Disordered" evidence="1">
    <location>
        <begin position="19"/>
        <end position="40"/>
    </location>
</feature>
<organism evidence="2 3">
    <name type="scientific">Mycena metata</name>
    <dbReference type="NCBI Taxonomy" id="1033252"/>
    <lineage>
        <taxon>Eukaryota</taxon>
        <taxon>Fungi</taxon>
        <taxon>Dikarya</taxon>
        <taxon>Basidiomycota</taxon>
        <taxon>Agaricomycotina</taxon>
        <taxon>Agaricomycetes</taxon>
        <taxon>Agaricomycetidae</taxon>
        <taxon>Agaricales</taxon>
        <taxon>Marasmiineae</taxon>
        <taxon>Mycenaceae</taxon>
        <taxon>Mycena</taxon>
    </lineage>
</organism>
<sequence>MPPSCTTKCSAEAWAWDPVPRITDPYAPPDEDHPEPETPVEKAALEKVRPERNHKIVLLGKKLERLWAAKASNATGAAQDAAIFDSYCDHLSARIARLQRYDMYGKFLPNADVGEWMARKKKQEAELLKLCDTAGVIDEHDHEAMVLYLARERAFEDDFGHEFSNDNGLDGHFKHMASHAWSAERLALDHNNDMPRMLAAASSPVTFNIP</sequence>
<proteinExistence type="predicted"/>